<feature type="compositionally biased region" description="Polar residues" evidence="1">
    <location>
        <begin position="39"/>
        <end position="49"/>
    </location>
</feature>
<feature type="transmembrane region" description="Helical" evidence="2">
    <location>
        <begin position="149"/>
        <end position="169"/>
    </location>
</feature>
<feature type="compositionally biased region" description="Polar residues" evidence="1">
    <location>
        <begin position="392"/>
        <end position="409"/>
    </location>
</feature>
<accession>A0A9Q3GAH6</accession>
<sequence>MPRFRTNLDQSWEDICTAFLTYEPPGEDEISPKQPFKPLTQSSQQSLAEPNNAHAGVSNNIGQPMLPDKAPEGPSLPEMDSFPSADSSISNQAHSDLPPTGAATSSPVFPPLAPESTQSTLVNLQEVPPPHGSQKVQRFKELQPSDKRVIALVALTIFFVSLTIFLFFWRRSRAQKTEKRHALGVMKNNRSSSASVSSASLGQTIKKCLFKRSSQKRLPILSKRSQKHSVENGVQDADRLPPSPIPQGHSLNLSTQSLAQSSSLGNLPLFPPSAATRPVSWRSSIAKAWEGLGLPNFLLHNQGIQLLPPPTPTFLLQSDQASCDASNIFLGSQSSFSIRENSEFATGDIDKDGELFTISGRTSSCRTSINSLKADIGDQSSTHTKDLEDVLTSPSESFATTSVTGSSSRGKAMKSSIRHFSRSSGEPVG</sequence>
<organism evidence="3 4">
    <name type="scientific">Austropuccinia psidii MF-1</name>
    <dbReference type="NCBI Taxonomy" id="1389203"/>
    <lineage>
        <taxon>Eukaryota</taxon>
        <taxon>Fungi</taxon>
        <taxon>Dikarya</taxon>
        <taxon>Basidiomycota</taxon>
        <taxon>Pucciniomycotina</taxon>
        <taxon>Pucciniomycetes</taxon>
        <taxon>Pucciniales</taxon>
        <taxon>Sphaerophragmiaceae</taxon>
        <taxon>Austropuccinia</taxon>
    </lineage>
</organism>
<reference evidence="3" key="1">
    <citation type="submission" date="2021-03" db="EMBL/GenBank/DDBJ databases">
        <title>Draft genome sequence of rust myrtle Austropuccinia psidii MF-1, a brazilian biotype.</title>
        <authorList>
            <person name="Quecine M.C."/>
            <person name="Pachon D.M.R."/>
            <person name="Bonatelli M.L."/>
            <person name="Correr F.H."/>
            <person name="Franceschini L.M."/>
            <person name="Leite T.F."/>
            <person name="Margarido G.R.A."/>
            <person name="Almeida C.A."/>
            <person name="Ferrarezi J.A."/>
            <person name="Labate C.A."/>
        </authorList>
    </citation>
    <scope>NUCLEOTIDE SEQUENCE</scope>
    <source>
        <strain evidence="3">MF-1</strain>
    </source>
</reference>
<feature type="region of interest" description="Disordered" evidence="1">
    <location>
        <begin position="221"/>
        <end position="251"/>
    </location>
</feature>
<feature type="compositionally biased region" description="Polar residues" evidence="1">
    <location>
        <begin position="84"/>
        <end position="94"/>
    </location>
</feature>
<feature type="region of interest" description="Disordered" evidence="1">
    <location>
        <begin position="386"/>
        <end position="429"/>
    </location>
</feature>
<keyword evidence="2" id="KW-0812">Transmembrane</keyword>
<name>A0A9Q3GAH6_9BASI</name>
<dbReference type="OrthoDB" id="2502567at2759"/>
<protein>
    <submittedName>
        <fullName evidence="3">Uncharacterized protein</fullName>
    </submittedName>
</protein>
<proteinExistence type="predicted"/>
<evidence type="ECO:0000256" key="1">
    <source>
        <dbReference type="SAM" id="MobiDB-lite"/>
    </source>
</evidence>
<evidence type="ECO:0000256" key="2">
    <source>
        <dbReference type="SAM" id="Phobius"/>
    </source>
</evidence>
<dbReference type="Proteomes" id="UP000765509">
    <property type="component" value="Unassembled WGS sequence"/>
</dbReference>
<feature type="region of interest" description="Disordered" evidence="1">
    <location>
        <begin position="23"/>
        <end position="115"/>
    </location>
</feature>
<evidence type="ECO:0000313" key="4">
    <source>
        <dbReference type="Proteomes" id="UP000765509"/>
    </source>
</evidence>
<keyword evidence="4" id="KW-1185">Reference proteome</keyword>
<evidence type="ECO:0000313" key="3">
    <source>
        <dbReference type="EMBL" id="MBW0460360.1"/>
    </source>
</evidence>
<comment type="caution">
    <text evidence="3">The sequence shown here is derived from an EMBL/GenBank/DDBJ whole genome shotgun (WGS) entry which is preliminary data.</text>
</comment>
<gene>
    <name evidence="3" type="ORF">O181_000075</name>
</gene>
<dbReference type="AlphaFoldDB" id="A0A9Q3GAH6"/>
<dbReference type="EMBL" id="AVOT02000006">
    <property type="protein sequence ID" value="MBW0460360.1"/>
    <property type="molecule type" value="Genomic_DNA"/>
</dbReference>
<keyword evidence="2" id="KW-0472">Membrane</keyword>
<keyword evidence="2" id="KW-1133">Transmembrane helix</keyword>